<evidence type="ECO:0000256" key="1">
    <source>
        <dbReference type="SAM" id="MobiDB-lite"/>
    </source>
</evidence>
<evidence type="ECO:0000259" key="2">
    <source>
        <dbReference type="Pfam" id="PF12728"/>
    </source>
</evidence>
<protein>
    <submittedName>
        <fullName evidence="3">Excisionase family DNA-binding protein</fullName>
    </submittedName>
</protein>
<comment type="caution">
    <text evidence="3">The sequence shown here is derived from an EMBL/GenBank/DDBJ whole genome shotgun (WGS) entry which is preliminary data.</text>
</comment>
<dbReference type="GO" id="GO:0003677">
    <property type="term" value="F:DNA binding"/>
    <property type="evidence" value="ECO:0007669"/>
    <property type="project" value="UniProtKB-KW"/>
</dbReference>
<dbReference type="EMBL" id="WTYD01000001">
    <property type="protein sequence ID" value="MXO54133.1"/>
    <property type="molecule type" value="Genomic_DNA"/>
</dbReference>
<feature type="compositionally biased region" description="Basic and acidic residues" evidence="1">
    <location>
        <begin position="72"/>
        <end position="81"/>
    </location>
</feature>
<dbReference type="AlphaFoldDB" id="A0A844YA54"/>
<proteinExistence type="predicted"/>
<organism evidence="3 4">
    <name type="scientific">Qipengyuania pelagi</name>
    <dbReference type="NCBI Taxonomy" id="994320"/>
    <lineage>
        <taxon>Bacteria</taxon>
        <taxon>Pseudomonadati</taxon>
        <taxon>Pseudomonadota</taxon>
        <taxon>Alphaproteobacteria</taxon>
        <taxon>Sphingomonadales</taxon>
        <taxon>Erythrobacteraceae</taxon>
        <taxon>Qipengyuania</taxon>
    </lineage>
</organism>
<keyword evidence="3" id="KW-0238">DNA-binding</keyword>
<evidence type="ECO:0000313" key="3">
    <source>
        <dbReference type="EMBL" id="MXO54133.1"/>
    </source>
</evidence>
<feature type="region of interest" description="Disordered" evidence="1">
    <location>
        <begin position="60"/>
        <end position="108"/>
    </location>
</feature>
<reference evidence="3 4" key="1">
    <citation type="submission" date="2019-12" db="EMBL/GenBank/DDBJ databases">
        <title>Genomic-based taxomic classification of the family Erythrobacteraceae.</title>
        <authorList>
            <person name="Xu L."/>
        </authorList>
    </citation>
    <scope>NUCLEOTIDE SEQUENCE [LARGE SCALE GENOMIC DNA]</scope>
    <source>
        <strain evidence="3 4">JCM 17468</strain>
    </source>
</reference>
<dbReference type="Proteomes" id="UP000430272">
    <property type="component" value="Unassembled WGS sequence"/>
</dbReference>
<dbReference type="InterPro" id="IPR041657">
    <property type="entry name" value="HTH_17"/>
</dbReference>
<gene>
    <name evidence="3" type="ORF">GRI47_08960</name>
</gene>
<name>A0A844YA54_9SPHN</name>
<evidence type="ECO:0000313" key="4">
    <source>
        <dbReference type="Proteomes" id="UP000430272"/>
    </source>
</evidence>
<dbReference type="InterPro" id="IPR010093">
    <property type="entry name" value="SinI_DNA-bd"/>
</dbReference>
<sequence>MTAQPKPFSPETLAERWGCSAEKVRGMYRSGELPGFRLGKLIRIPANEVERYECQITPSLDTVENGPSPIETKAERADASRLARLTNAKPSLSGARYGNDSPQREANG</sequence>
<dbReference type="Pfam" id="PF12728">
    <property type="entry name" value="HTH_17"/>
    <property type="match status" value="1"/>
</dbReference>
<dbReference type="OrthoDB" id="7872598at2"/>
<feature type="domain" description="Helix-turn-helix" evidence="2">
    <location>
        <begin position="9"/>
        <end position="52"/>
    </location>
</feature>
<dbReference type="NCBIfam" id="TIGR01764">
    <property type="entry name" value="excise"/>
    <property type="match status" value="1"/>
</dbReference>
<accession>A0A844YA54</accession>
<keyword evidence="4" id="KW-1185">Reference proteome</keyword>